<sequence>MKSSSTICEVEPIKDTQVSVIPPTIIALNKNANFQIDSGFCQYCGVDVFLFSHEFWCQLSS</sequence>
<organism evidence="1 2">
    <name type="scientific">Thamnidium elegans</name>
    <dbReference type="NCBI Taxonomy" id="101142"/>
    <lineage>
        <taxon>Eukaryota</taxon>
        <taxon>Fungi</taxon>
        <taxon>Fungi incertae sedis</taxon>
        <taxon>Mucoromycota</taxon>
        <taxon>Mucoromycotina</taxon>
        <taxon>Mucoromycetes</taxon>
        <taxon>Mucorales</taxon>
        <taxon>Mucorineae</taxon>
        <taxon>Mucoraceae</taxon>
        <taxon>Thamnidium</taxon>
    </lineage>
</organism>
<name>A0A8H7SL13_9FUNG</name>
<evidence type="ECO:0000313" key="1">
    <source>
        <dbReference type="EMBL" id="KAG2230097.1"/>
    </source>
</evidence>
<dbReference type="AlphaFoldDB" id="A0A8H7SL13"/>
<protein>
    <submittedName>
        <fullName evidence="1">Uncharacterized protein</fullName>
    </submittedName>
</protein>
<evidence type="ECO:0000313" key="2">
    <source>
        <dbReference type="Proteomes" id="UP000613177"/>
    </source>
</evidence>
<gene>
    <name evidence="1" type="ORF">INT48_004359</name>
</gene>
<keyword evidence="2" id="KW-1185">Reference proteome</keyword>
<dbReference type="EMBL" id="JAEPRE010000223">
    <property type="protein sequence ID" value="KAG2230097.1"/>
    <property type="molecule type" value="Genomic_DNA"/>
</dbReference>
<proteinExistence type="predicted"/>
<reference evidence="1" key="1">
    <citation type="submission" date="2021-01" db="EMBL/GenBank/DDBJ databases">
        <title>Metabolic potential, ecology and presence of endohyphal bacteria is reflected in genomic diversity of Mucoromycotina.</title>
        <authorList>
            <person name="Muszewska A."/>
            <person name="Okrasinska A."/>
            <person name="Steczkiewicz K."/>
            <person name="Drgas O."/>
            <person name="Orlowska M."/>
            <person name="Perlinska-Lenart U."/>
            <person name="Aleksandrzak-Piekarczyk T."/>
            <person name="Szatraj K."/>
            <person name="Zielenkiewicz U."/>
            <person name="Pilsyk S."/>
            <person name="Malc E."/>
            <person name="Mieczkowski P."/>
            <person name="Kruszewska J.S."/>
            <person name="Biernat P."/>
            <person name="Pawlowska J."/>
        </authorList>
    </citation>
    <scope>NUCLEOTIDE SEQUENCE</scope>
    <source>
        <strain evidence="1">WA0000018081</strain>
    </source>
</reference>
<accession>A0A8H7SL13</accession>
<dbReference type="Proteomes" id="UP000613177">
    <property type="component" value="Unassembled WGS sequence"/>
</dbReference>
<comment type="caution">
    <text evidence="1">The sequence shown here is derived from an EMBL/GenBank/DDBJ whole genome shotgun (WGS) entry which is preliminary data.</text>
</comment>